<reference evidence="3 4" key="1">
    <citation type="journal article" date="2020" name="Genomics">
        <title>Complete, high-quality genomes from long-read metagenomic sequencing of two wolf lichen thalli reveals enigmatic genome architecture.</title>
        <authorList>
            <person name="McKenzie S.K."/>
            <person name="Walston R.F."/>
            <person name="Allen J.L."/>
        </authorList>
    </citation>
    <scope>NUCLEOTIDE SEQUENCE [LARGE SCALE GENOMIC DNA]</scope>
    <source>
        <strain evidence="3">WasteWater2</strain>
    </source>
</reference>
<keyword evidence="4" id="KW-1185">Reference proteome</keyword>
<dbReference type="EMBL" id="JACCJC010000061">
    <property type="protein sequence ID" value="KAF6230991.1"/>
    <property type="molecule type" value="Genomic_DNA"/>
</dbReference>
<protein>
    <submittedName>
        <fullName evidence="3">Uncharacterized protein</fullName>
    </submittedName>
</protein>
<organism evidence="3 4">
    <name type="scientific">Letharia columbiana</name>
    <dbReference type="NCBI Taxonomy" id="112416"/>
    <lineage>
        <taxon>Eukaryota</taxon>
        <taxon>Fungi</taxon>
        <taxon>Dikarya</taxon>
        <taxon>Ascomycota</taxon>
        <taxon>Pezizomycotina</taxon>
        <taxon>Lecanoromycetes</taxon>
        <taxon>OSLEUM clade</taxon>
        <taxon>Lecanoromycetidae</taxon>
        <taxon>Lecanorales</taxon>
        <taxon>Lecanorineae</taxon>
        <taxon>Parmeliaceae</taxon>
        <taxon>Letharia</taxon>
    </lineage>
</organism>
<feature type="signal peptide" evidence="2">
    <location>
        <begin position="1"/>
        <end position="16"/>
    </location>
</feature>
<evidence type="ECO:0000256" key="2">
    <source>
        <dbReference type="SAM" id="SignalP"/>
    </source>
</evidence>
<dbReference type="Proteomes" id="UP000578531">
    <property type="component" value="Unassembled WGS sequence"/>
</dbReference>
<feature type="region of interest" description="Disordered" evidence="1">
    <location>
        <begin position="96"/>
        <end position="116"/>
    </location>
</feature>
<dbReference type="GeneID" id="59292337"/>
<gene>
    <name evidence="3" type="ORF">HO173_010691</name>
</gene>
<dbReference type="AlphaFoldDB" id="A0A8H6FLZ1"/>
<evidence type="ECO:0000313" key="3">
    <source>
        <dbReference type="EMBL" id="KAF6230991.1"/>
    </source>
</evidence>
<accession>A0A8H6FLZ1</accession>
<dbReference type="RefSeq" id="XP_037160424.1">
    <property type="nucleotide sequence ID" value="XM_037312576.1"/>
</dbReference>
<sequence length="230" mass="25492">MNDLFLILLFCSLAHSSRITQPKSQSQQQSAISGPSSSSSSSSITCLHDQSSEFSVTAYPGSSCAADVLNLIELPPKTPYLLSCPSTPRNTKCFPITETISTSPDPAHAPPQWQDLSEQSALSEWQRLELRSRTSPSSRHRRSLSSSSPTTISYKARSVSLVWPDEMTHVVFYVDDGCEYLDGWRQGGLAHVERGDGVREQCVMIGERGGWGSVEFMREEEWERWSDGNA</sequence>
<feature type="region of interest" description="Disordered" evidence="1">
    <location>
        <begin position="21"/>
        <end position="44"/>
    </location>
</feature>
<feature type="compositionally biased region" description="Low complexity" evidence="1">
    <location>
        <begin position="24"/>
        <end position="43"/>
    </location>
</feature>
<name>A0A8H6FLZ1_9LECA</name>
<dbReference type="OrthoDB" id="5303831at2759"/>
<comment type="caution">
    <text evidence="3">The sequence shown here is derived from an EMBL/GenBank/DDBJ whole genome shotgun (WGS) entry which is preliminary data.</text>
</comment>
<proteinExistence type="predicted"/>
<feature type="chain" id="PRO_5034705116" evidence="2">
    <location>
        <begin position="17"/>
        <end position="230"/>
    </location>
</feature>
<keyword evidence="2" id="KW-0732">Signal</keyword>
<evidence type="ECO:0000313" key="4">
    <source>
        <dbReference type="Proteomes" id="UP000578531"/>
    </source>
</evidence>
<evidence type="ECO:0000256" key="1">
    <source>
        <dbReference type="SAM" id="MobiDB-lite"/>
    </source>
</evidence>